<organism evidence="1 3">
    <name type="scientific">Clostridium neonatale</name>
    <dbReference type="NCBI Taxonomy" id="137838"/>
    <lineage>
        <taxon>Bacteria</taxon>
        <taxon>Bacillati</taxon>
        <taxon>Bacillota</taxon>
        <taxon>Clostridia</taxon>
        <taxon>Eubacteriales</taxon>
        <taxon>Clostridiaceae</taxon>
        <taxon>Clostridium</taxon>
    </lineage>
</organism>
<gene>
    <name evidence="2" type="ORF">CNEO2_180035</name>
    <name evidence="1" type="ORF">CNEO_10271</name>
</gene>
<reference evidence="2" key="2">
    <citation type="submission" date="2022-10" db="EMBL/GenBank/DDBJ databases">
        <authorList>
            <person name="Aires J."/>
            <person name="Mesa V."/>
        </authorList>
    </citation>
    <scope>NUCLEOTIDE SEQUENCE</scope>
    <source>
        <strain evidence="2">Clostridium neonatale JD116</strain>
    </source>
</reference>
<sequence length="36" mass="4162">MIVRAMYEKIQQDVEVHNPTETVILAEEDSSENDQV</sequence>
<dbReference type="EMBL" id="CAMTCP010000099">
    <property type="protein sequence ID" value="CAI3550836.1"/>
    <property type="molecule type" value="Genomic_DNA"/>
</dbReference>
<proteinExistence type="predicted"/>
<reference evidence="1" key="1">
    <citation type="submission" date="2021-10" db="EMBL/GenBank/DDBJ databases">
        <authorList>
            <person name="Mesa V."/>
        </authorList>
    </citation>
    <scope>NUCLEOTIDE SEQUENCE</scope>
    <source>
        <strain evidence="1">CC3_PB</strain>
    </source>
</reference>
<protein>
    <submittedName>
        <fullName evidence="1">Uncharacterized protein</fullName>
    </submittedName>
</protein>
<dbReference type="AlphaFoldDB" id="A0AA86MD75"/>
<name>A0AA86MD75_9CLOT</name>
<evidence type="ECO:0000313" key="1">
    <source>
        <dbReference type="EMBL" id="CAG9701769.1"/>
    </source>
</evidence>
<dbReference type="EMBL" id="CAKJVE010000001">
    <property type="protein sequence ID" value="CAG9701769.1"/>
    <property type="molecule type" value="Genomic_DNA"/>
</dbReference>
<evidence type="ECO:0000313" key="2">
    <source>
        <dbReference type="EMBL" id="CAI3550836.1"/>
    </source>
</evidence>
<accession>A0AA86MD75</accession>
<dbReference type="Proteomes" id="UP000789738">
    <property type="component" value="Unassembled WGS sequence"/>
</dbReference>
<evidence type="ECO:0000313" key="3">
    <source>
        <dbReference type="Proteomes" id="UP000789738"/>
    </source>
</evidence>
<dbReference type="Proteomes" id="UP001189143">
    <property type="component" value="Unassembled WGS sequence"/>
</dbReference>
<comment type="caution">
    <text evidence="1">The sequence shown here is derived from an EMBL/GenBank/DDBJ whole genome shotgun (WGS) entry which is preliminary data.</text>
</comment>